<dbReference type="EMBL" id="LSRX01005358">
    <property type="protein sequence ID" value="OLP73496.1"/>
    <property type="molecule type" value="Genomic_DNA"/>
</dbReference>
<keyword evidence="2" id="KW-1185">Reference proteome</keyword>
<name>A0A1Q9BS67_SYMMI</name>
<feature type="non-terminal residue" evidence="1">
    <location>
        <position position="1"/>
    </location>
</feature>
<dbReference type="PANTHER" id="PTHR39431">
    <property type="entry name" value="FRPA/C-RELATED PROTEIN"/>
    <property type="match status" value="1"/>
</dbReference>
<sequence>VRGRMVYEFTGGPCEGYSVSFRFVTQVADEGGNMRVTDLQTSSFEEPAGKAFQFVSKTFVNQKLSEETHGRAEHKSSAIELDLKKPAEEEVTLPGNALFPTEHLTRLIENASNGKPIFVADIFDGSESGQKIYETTAVIGLKREGPGAAEKDDPKAVETIGGHRHWPVTISYFDGSGDHTGERTPIYQLSFLLYENGISRRLLLDYGDFELRGNLVELTRIDAAPCKDCPYYTAQANGCPIAIDLNDDGRIGITGLSTSRLKPYNLFVPLFNVLFDLDGDGQKQSVEWLDGGGDGFLLDMRNFDGTGQPTGSNLFGTAGGYENGFVKIAELDTDGDGVLRGGELDLVAIWQDNGDAVFQPAELRKLADYGIVEIRVIPKEVPGPDDLPLLVSSAASASGEIYMEDIWLLDASVAWSLADLAERWSIPLDRDREPEA</sequence>
<proteinExistence type="predicted"/>
<accession>A0A1Q9BS67</accession>
<dbReference type="InterPro" id="IPR015000">
    <property type="entry name" value="EipB-like"/>
</dbReference>
<evidence type="ECO:0000313" key="1">
    <source>
        <dbReference type="EMBL" id="OLP73496.1"/>
    </source>
</evidence>
<comment type="caution">
    <text evidence="1">The sequence shown here is derived from an EMBL/GenBank/DDBJ whole genome shotgun (WGS) entry which is preliminary data.</text>
</comment>
<dbReference type="PANTHER" id="PTHR39431:SF1">
    <property type="entry name" value="FRPA_C-RELATED PROTEIN"/>
    <property type="match status" value="1"/>
</dbReference>
<dbReference type="Pfam" id="PF08904">
    <property type="entry name" value="EipB_like"/>
    <property type="match status" value="1"/>
</dbReference>
<protein>
    <submittedName>
        <fullName evidence="1">Iron-regulated protein FrpC</fullName>
    </submittedName>
</protein>
<organism evidence="1 2">
    <name type="scientific">Symbiodinium microadriaticum</name>
    <name type="common">Dinoflagellate</name>
    <name type="synonym">Zooxanthella microadriatica</name>
    <dbReference type="NCBI Taxonomy" id="2951"/>
    <lineage>
        <taxon>Eukaryota</taxon>
        <taxon>Sar</taxon>
        <taxon>Alveolata</taxon>
        <taxon>Dinophyceae</taxon>
        <taxon>Suessiales</taxon>
        <taxon>Symbiodiniaceae</taxon>
        <taxon>Symbiodinium</taxon>
    </lineage>
</organism>
<evidence type="ECO:0000313" key="2">
    <source>
        <dbReference type="Proteomes" id="UP000186817"/>
    </source>
</evidence>
<dbReference type="AlphaFoldDB" id="A0A1Q9BS67"/>
<reference evidence="1 2" key="1">
    <citation type="submission" date="2016-02" db="EMBL/GenBank/DDBJ databases">
        <title>Genome analysis of coral dinoflagellate symbionts highlights evolutionary adaptations to a symbiotic lifestyle.</title>
        <authorList>
            <person name="Aranda M."/>
            <person name="Li Y."/>
            <person name="Liew Y.J."/>
            <person name="Baumgarten S."/>
            <person name="Simakov O."/>
            <person name="Wilson M."/>
            <person name="Piel J."/>
            <person name="Ashoor H."/>
            <person name="Bougouffa S."/>
            <person name="Bajic V.B."/>
            <person name="Ryu T."/>
            <person name="Ravasi T."/>
            <person name="Bayer T."/>
            <person name="Micklem G."/>
            <person name="Kim H."/>
            <person name="Bhak J."/>
            <person name="Lajeunesse T.C."/>
            <person name="Voolstra C.R."/>
        </authorList>
    </citation>
    <scope>NUCLEOTIDE SEQUENCE [LARGE SCALE GENOMIC DNA]</scope>
    <source>
        <strain evidence="1 2">CCMP2467</strain>
    </source>
</reference>
<dbReference type="Proteomes" id="UP000186817">
    <property type="component" value="Unassembled WGS sequence"/>
</dbReference>
<gene>
    <name evidence="1" type="primary">frpC</name>
    <name evidence="1" type="ORF">AK812_SmicGene47247</name>
</gene>